<dbReference type="PANTHER" id="PTHR10366:SF579">
    <property type="entry name" value="3-BETA HYDROXYSTEROID DEHYDROGENASE_ISOMERASE FAMILY PROTEIN (AFU_ORTHOLOGUE AFUA_3G02250)"/>
    <property type="match status" value="1"/>
</dbReference>
<dbReference type="Gene3D" id="3.40.50.720">
    <property type="entry name" value="NAD(P)-binding Rossmann-like Domain"/>
    <property type="match status" value="1"/>
</dbReference>
<comment type="similarity">
    <text evidence="2">Belongs to the NAD(P)-dependent epimerase/dehydratase family. Dihydroflavonol-4-reductase subfamily.</text>
</comment>
<dbReference type="PANTHER" id="PTHR10366">
    <property type="entry name" value="NAD DEPENDENT EPIMERASE/DEHYDRATASE"/>
    <property type="match status" value="1"/>
</dbReference>
<dbReference type="InterPro" id="IPR050425">
    <property type="entry name" value="NAD(P)_dehydrat-like"/>
</dbReference>
<gene>
    <name evidence="4" type="ORF">TCE0_033r09123</name>
</gene>
<feature type="domain" description="NAD-dependent epimerase/dehydratase" evidence="3">
    <location>
        <begin position="8"/>
        <end position="260"/>
    </location>
</feature>
<keyword evidence="1" id="KW-0560">Oxidoreductase</keyword>
<name>A0A6V8HBT3_TALPI</name>
<evidence type="ECO:0000259" key="3">
    <source>
        <dbReference type="Pfam" id="PF01370"/>
    </source>
</evidence>
<dbReference type="InterPro" id="IPR036291">
    <property type="entry name" value="NAD(P)-bd_dom_sf"/>
</dbReference>
<dbReference type="Proteomes" id="UP000053095">
    <property type="component" value="Unassembled WGS sequence"/>
</dbReference>
<keyword evidence="5" id="KW-1185">Reference proteome</keyword>
<dbReference type="SUPFAM" id="SSF51735">
    <property type="entry name" value="NAD(P)-binding Rossmann-fold domains"/>
    <property type="match status" value="1"/>
</dbReference>
<evidence type="ECO:0000256" key="2">
    <source>
        <dbReference type="ARBA" id="ARBA00023445"/>
    </source>
</evidence>
<dbReference type="CDD" id="cd05227">
    <property type="entry name" value="AR_SDR_e"/>
    <property type="match status" value="1"/>
</dbReference>
<dbReference type="InterPro" id="IPR001509">
    <property type="entry name" value="Epimerase_deHydtase"/>
</dbReference>
<dbReference type="Pfam" id="PF01370">
    <property type="entry name" value="Epimerase"/>
    <property type="match status" value="1"/>
</dbReference>
<evidence type="ECO:0000256" key="1">
    <source>
        <dbReference type="ARBA" id="ARBA00023002"/>
    </source>
</evidence>
<accession>A0A6V8HBT3</accession>
<evidence type="ECO:0000313" key="5">
    <source>
        <dbReference type="Proteomes" id="UP000053095"/>
    </source>
</evidence>
<dbReference type="EMBL" id="DF933829">
    <property type="protein sequence ID" value="GAM38419.1"/>
    <property type="molecule type" value="Genomic_DNA"/>
</dbReference>
<sequence length="340" mass="37467">MGSKIDFVLVTGSTGFIGAHVVDTLLSRGLKVRGATRSLAKGDEMTRARPQYADKLEFVQIQDFENPGGLTEAVKGVDAVIHVASPFNYDITDNEKELIIPAINGVRSMLEAAFNAPNIQRVVITSSFAAVVDINRTGPQGFTYTAADWNPLTYEEAADPKSTPVVAYRGSKKYAELAAWEFIQEKKPHFDIVTLCPPMVFGPIAHPIKSLDHLNESNAALWEIAQGLSPLPTARVPFWIDVRDLATAHVEAALRKEAGGKRYTPASPERWSYGLAAQHMVSGFPELRDKVKLEEQIVDETLSLDGETAANELGYQCRKFEETIRDFTAQCLARKEKEST</sequence>
<dbReference type="AlphaFoldDB" id="A0A6V8HBT3"/>
<dbReference type="GO" id="GO:0016616">
    <property type="term" value="F:oxidoreductase activity, acting on the CH-OH group of donors, NAD or NADP as acceptor"/>
    <property type="evidence" value="ECO:0007669"/>
    <property type="project" value="TreeGrafter"/>
</dbReference>
<reference evidence="5" key="1">
    <citation type="journal article" date="2015" name="Genome Announc.">
        <title>Draft genome sequence of Talaromyces cellulolyticus strain Y-94, a source of lignocellulosic biomass-degrading enzymes.</title>
        <authorList>
            <person name="Fujii T."/>
            <person name="Koike H."/>
            <person name="Sawayama S."/>
            <person name="Yano S."/>
            <person name="Inoue H."/>
        </authorList>
    </citation>
    <scope>NUCLEOTIDE SEQUENCE [LARGE SCALE GENOMIC DNA]</scope>
    <source>
        <strain evidence="5">Y-94</strain>
    </source>
</reference>
<organism evidence="4 5">
    <name type="scientific">Talaromyces pinophilus</name>
    <name type="common">Penicillium pinophilum</name>
    <dbReference type="NCBI Taxonomy" id="128442"/>
    <lineage>
        <taxon>Eukaryota</taxon>
        <taxon>Fungi</taxon>
        <taxon>Dikarya</taxon>
        <taxon>Ascomycota</taxon>
        <taxon>Pezizomycotina</taxon>
        <taxon>Eurotiomycetes</taxon>
        <taxon>Eurotiomycetidae</taxon>
        <taxon>Eurotiales</taxon>
        <taxon>Trichocomaceae</taxon>
        <taxon>Talaromyces</taxon>
        <taxon>Talaromyces sect. Talaromyces</taxon>
    </lineage>
</organism>
<evidence type="ECO:0000313" key="4">
    <source>
        <dbReference type="EMBL" id="GAM38419.1"/>
    </source>
</evidence>
<protein>
    <recommendedName>
        <fullName evidence="3">NAD-dependent epimerase/dehydratase domain-containing protein</fullName>
    </recommendedName>
</protein>
<comment type="caution">
    <text evidence="4">The sequence shown here is derived from an EMBL/GenBank/DDBJ whole genome shotgun (WGS) entry which is preliminary data.</text>
</comment>
<proteinExistence type="inferred from homology"/>